<organism evidence="5 6">
    <name type="scientific">Thermocoleostomius sinensis A174</name>
    <dbReference type="NCBI Taxonomy" id="2016057"/>
    <lineage>
        <taxon>Bacteria</taxon>
        <taxon>Bacillati</taxon>
        <taxon>Cyanobacteriota</taxon>
        <taxon>Cyanophyceae</taxon>
        <taxon>Oculatellales</taxon>
        <taxon>Oculatellaceae</taxon>
        <taxon>Thermocoleostomius</taxon>
    </lineage>
</organism>
<comment type="similarity">
    <text evidence="1 2">Belongs to the small heat shock protein (HSP20) family.</text>
</comment>
<dbReference type="CDD" id="cd06464">
    <property type="entry name" value="ACD_sHsps-like"/>
    <property type="match status" value="1"/>
</dbReference>
<protein>
    <submittedName>
        <fullName evidence="5">Hsp20/alpha crystallin family protein</fullName>
    </submittedName>
</protein>
<evidence type="ECO:0000256" key="2">
    <source>
        <dbReference type="RuleBase" id="RU003616"/>
    </source>
</evidence>
<keyword evidence="6" id="KW-1185">Reference proteome</keyword>
<feature type="domain" description="SHSP" evidence="4">
    <location>
        <begin position="30"/>
        <end position="143"/>
    </location>
</feature>
<gene>
    <name evidence="5" type="ORF">OXH18_05495</name>
</gene>
<dbReference type="Proteomes" id="UP001163152">
    <property type="component" value="Chromosome"/>
</dbReference>
<accession>A0A9E9CBX9</accession>
<evidence type="ECO:0000259" key="4">
    <source>
        <dbReference type="PROSITE" id="PS01031"/>
    </source>
</evidence>
<evidence type="ECO:0000256" key="1">
    <source>
        <dbReference type="PROSITE-ProRule" id="PRU00285"/>
    </source>
</evidence>
<feature type="region of interest" description="Disordered" evidence="3">
    <location>
        <begin position="150"/>
        <end position="171"/>
    </location>
</feature>
<dbReference type="InterPro" id="IPR031107">
    <property type="entry name" value="Small_HSP"/>
</dbReference>
<reference evidence="5" key="1">
    <citation type="submission" date="2022-12" db="EMBL/GenBank/DDBJ databases">
        <title>Polyphasic identification of a Novel Hot-Spring Cyanobacterium Ocullathermofonsia sinensis gen nov. sp. nov. and Genomic Insights on its Adaptations to the Thermal Habitat.</title>
        <authorList>
            <person name="Daroch M."/>
            <person name="Tang J."/>
            <person name="Jiang Y."/>
        </authorList>
    </citation>
    <scope>NUCLEOTIDE SEQUENCE</scope>
    <source>
        <strain evidence="5">PKUAC-SCTA174</strain>
    </source>
</reference>
<dbReference type="SUPFAM" id="SSF49764">
    <property type="entry name" value="HSP20-like chaperones"/>
    <property type="match status" value="1"/>
</dbReference>
<evidence type="ECO:0000256" key="3">
    <source>
        <dbReference type="SAM" id="MobiDB-lite"/>
    </source>
</evidence>
<dbReference type="RefSeq" id="WP_268611402.1">
    <property type="nucleotide sequence ID" value="NZ_CP113797.1"/>
</dbReference>
<name>A0A9E9CBX9_9CYAN</name>
<dbReference type="AlphaFoldDB" id="A0A9E9CBX9"/>
<dbReference type="Gene3D" id="2.60.40.790">
    <property type="match status" value="1"/>
</dbReference>
<dbReference type="KEGG" id="tsin:OXH18_05495"/>
<evidence type="ECO:0000313" key="5">
    <source>
        <dbReference type="EMBL" id="WAL61445.1"/>
    </source>
</evidence>
<evidence type="ECO:0000313" key="6">
    <source>
        <dbReference type="Proteomes" id="UP001163152"/>
    </source>
</evidence>
<dbReference type="PANTHER" id="PTHR11527">
    <property type="entry name" value="HEAT-SHOCK PROTEIN 20 FAMILY MEMBER"/>
    <property type="match status" value="1"/>
</dbReference>
<proteinExistence type="inferred from homology"/>
<sequence>MIVRYWQPWREMESLSRQIDQIFDELIGTTTPEPVWSPAIELKDAGDTLVLRVQLPGIDVNALDVQVAKQGVSISGEQHREQKTEEKGYFKSEFHYGKFRRVVPLPIAVENDNVQAEYKDGILTLTLPKVTEVRNKVVKINLTESQPVAEMTGTDETTQPIEDAWADPSHS</sequence>
<dbReference type="PROSITE" id="PS01031">
    <property type="entry name" value="SHSP"/>
    <property type="match status" value="1"/>
</dbReference>
<dbReference type="EMBL" id="CP113797">
    <property type="protein sequence ID" value="WAL61445.1"/>
    <property type="molecule type" value="Genomic_DNA"/>
</dbReference>
<dbReference type="InterPro" id="IPR002068">
    <property type="entry name" value="A-crystallin/Hsp20_dom"/>
</dbReference>
<dbReference type="Pfam" id="PF00011">
    <property type="entry name" value="HSP20"/>
    <property type="match status" value="1"/>
</dbReference>
<dbReference type="InterPro" id="IPR008978">
    <property type="entry name" value="HSP20-like_chaperone"/>
</dbReference>